<feature type="repeat" description="ANK" evidence="4">
    <location>
        <begin position="335"/>
        <end position="368"/>
    </location>
</feature>
<dbReference type="Pfam" id="PF00023">
    <property type="entry name" value="Ank"/>
    <property type="match status" value="1"/>
</dbReference>
<evidence type="ECO:0000313" key="7">
    <source>
        <dbReference type="EMBL" id="CEP01383.1"/>
    </source>
</evidence>
<dbReference type="EMBL" id="CDSF01000112">
    <property type="protein sequence ID" value="CEP01383.1"/>
    <property type="molecule type" value="Genomic_DNA"/>
</dbReference>
<evidence type="ECO:0000256" key="4">
    <source>
        <dbReference type="PROSITE-ProRule" id="PRU00023"/>
    </source>
</evidence>
<feature type="repeat" description="ANK" evidence="4">
    <location>
        <begin position="470"/>
        <end position="495"/>
    </location>
</feature>
<sequence length="568" mass="60616">MPVLVVLRSLFVTVVVGCAGDAVRLRSGDGVDHVVDTQDIVAHSPVVKNLLAELGASVEFVPLPNVNSTELQAVIPFVTRFEVHDIELAVEWTETRVRSMDFQSVCRLLSAADYLDMRLLSIAVASRRRSWIDIPAMHDLLPRHAFRFAMGVARLTQVAQNEYRKAIAQMCRTSLVLGIDATPVNDAGWTFDGSVLHWAARKDEEFLVELLLYLPGIDVNALDFLEKTPLHWAATYGHVGVVRLLVDAHGIAVNARDDNGWTPLHAAAADGHADVVSVLMHVAGIEADATLGDGTRTPLTMAVEGQHVEVVHVLVSGDTAGVDVNAVVGVDESGIRMTALHYASGSGFDDIVRILLSANGTDVNARDGERTTSLHWAATLGHANVARLLIDAGADVNAPDQDGNTGLHRAASTGYANVVELFLQVAVVAVNARNNDGKTALHLAAAAGHDDVLELLADDSRTAINARDRQGNTALHLAASAGHDDAVKALLRASATEVTARTMCSWTALHCAALHGHVDVAALLLDAQGDIDADDKATALDLAWQGGHVNIVMMLHAAAEARPHKRQH</sequence>
<feature type="chain" id="PRO_5005193364" description="SKP1 component POZ domain-containing protein" evidence="5">
    <location>
        <begin position="18"/>
        <end position="568"/>
    </location>
</feature>
<keyword evidence="3 4" id="KW-0040">ANK repeat</keyword>
<evidence type="ECO:0000256" key="5">
    <source>
        <dbReference type="SAM" id="SignalP"/>
    </source>
</evidence>
<feature type="repeat" description="ANK" evidence="4">
    <location>
        <begin position="259"/>
        <end position="280"/>
    </location>
</feature>
<evidence type="ECO:0000256" key="1">
    <source>
        <dbReference type="ARBA" id="ARBA00009993"/>
    </source>
</evidence>
<feature type="repeat" description="ANK" evidence="4">
    <location>
        <begin position="225"/>
        <end position="247"/>
    </location>
</feature>
<dbReference type="SUPFAM" id="SSF48403">
    <property type="entry name" value="Ankyrin repeat"/>
    <property type="match status" value="1"/>
</dbReference>
<keyword evidence="5" id="KW-0732">Signal</keyword>
<evidence type="ECO:0000256" key="3">
    <source>
        <dbReference type="ARBA" id="ARBA00023043"/>
    </source>
</evidence>
<proteinExistence type="inferred from homology"/>
<dbReference type="PROSITE" id="PS50088">
    <property type="entry name" value="ANK_REPEAT"/>
    <property type="match status" value="8"/>
</dbReference>
<dbReference type="SMART" id="SM00512">
    <property type="entry name" value="Skp1"/>
    <property type="match status" value="1"/>
</dbReference>
<evidence type="ECO:0000256" key="2">
    <source>
        <dbReference type="ARBA" id="ARBA00022737"/>
    </source>
</evidence>
<dbReference type="AlphaFoldDB" id="A0A0G4J180"/>
<dbReference type="Pfam" id="PF12796">
    <property type="entry name" value="Ank_2"/>
    <property type="match status" value="4"/>
</dbReference>
<dbReference type="InterPro" id="IPR002110">
    <property type="entry name" value="Ankyrin_rpt"/>
</dbReference>
<dbReference type="OMA" id="NTHARTD"/>
<name>A0A0G4J180_PLABS</name>
<dbReference type="SUPFAM" id="SSF54695">
    <property type="entry name" value="POZ domain"/>
    <property type="match status" value="1"/>
</dbReference>
<dbReference type="SMART" id="SM00248">
    <property type="entry name" value="ANK"/>
    <property type="match status" value="11"/>
</dbReference>
<comment type="similarity">
    <text evidence="1">Belongs to the SKP1 family.</text>
</comment>
<dbReference type="InterPro" id="IPR011333">
    <property type="entry name" value="SKP1/BTB/POZ_sf"/>
</dbReference>
<accession>A0A0G4J180</accession>
<dbReference type="GO" id="GO:0005737">
    <property type="term" value="C:cytoplasm"/>
    <property type="evidence" value="ECO:0007669"/>
    <property type="project" value="TreeGrafter"/>
</dbReference>
<feature type="signal peptide" evidence="5">
    <location>
        <begin position="1"/>
        <end position="17"/>
    </location>
</feature>
<keyword evidence="2" id="KW-0677">Repeat</keyword>
<dbReference type="InterPro" id="IPR016073">
    <property type="entry name" value="Skp1_comp_POZ"/>
</dbReference>
<feature type="repeat" description="ANK" evidence="4">
    <location>
        <begin position="369"/>
        <end position="401"/>
    </location>
</feature>
<dbReference type="STRING" id="37360.A0A0G4J180"/>
<dbReference type="PRINTS" id="PR01415">
    <property type="entry name" value="ANKYRIN"/>
</dbReference>
<gene>
    <name evidence="7" type="ORF">PBRA_001989</name>
</gene>
<dbReference type="Gene3D" id="3.30.710.10">
    <property type="entry name" value="Potassium Channel Kv1.1, Chain A"/>
    <property type="match status" value="1"/>
</dbReference>
<dbReference type="PANTHER" id="PTHR24198">
    <property type="entry name" value="ANKYRIN REPEAT AND PROTEIN KINASE DOMAIN-CONTAINING PROTEIN"/>
    <property type="match status" value="1"/>
</dbReference>
<dbReference type="InterPro" id="IPR001232">
    <property type="entry name" value="SKP1-like"/>
</dbReference>
<dbReference type="Gene3D" id="1.25.40.20">
    <property type="entry name" value="Ankyrin repeat-containing domain"/>
    <property type="match status" value="5"/>
</dbReference>
<dbReference type="Pfam" id="PF03931">
    <property type="entry name" value="Skp1_POZ"/>
    <property type="match status" value="1"/>
</dbReference>
<evidence type="ECO:0000259" key="6">
    <source>
        <dbReference type="Pfam" id="PF03931"/>
    </source>
</evidence>
<feature type="repeat" description="ANK" evidence="4">
    <location>
        <begin position="436"/>
        <end position="456"/>
    </location>
</feature>
<evidence type="ECO:0000313" key="8">
    <source>
        <dbReference type="Proteomes" id="UP000039324"/>
    </source>
</evidence>
<reference evidence="7 8" key="1">
    <citation type="submission" date="2015-02" db="EMBL/GenBank/DDBJ databases">
        <authorList>
            <person name="Chooi Y.-H."/>
        </authorList>
    </citation>
    <scope>NUCLEOTIDE SEQUENCE [LARGE SCALE GENOMIC DNA]</scope>
    <source>
        <strain evidence="7">E3</strain>
    </source>
</reference>
<feature type="domain" description="SKP1 component POZ" evidence="6">
    <location>
        <begin position="23"/>
        <end position="78"/>
    </location>
</feature>
<dbReference type="GO" id="GO:0006511">
    <property type="term" value="P:ubiquitin-dependent protein catabolic process"/>
    <property type="evidence" value="ECO:0007669"/>
    <property type="project" value="InterPro"/>
</dbReference>
<feature type="repeat" description="ANK" evidence="4">
    <location>
        <begin position="504"/>
        <end position="536"/>
    </location>
</feature>
<dbReference type="PANTHER" id="PTHR24198:SF165">
    <property type="entry name" value="ANKYRIN REPEAT-CONTAINING PROTEIN-RELATED"/>
    <property type="match status" value="1"/>
</dbReference>
<feature type="repeat" description="ANK" evidence="4">
    <location>
        <begin position="402"/>
        <end position="424"/>
    </location>
</feature>
<dbReference type="PROSITE" id="PS50297">
    <property type="entry name" value="ANK_REP_REGION"/>
    <property type="match status" value="7"/>
</dbReference>
<keyword evidence="8" id="KW-1185">Reference proteome</keyword>
<dbReference type="InterPro" id="IPR036770">
    <property type="entry name" value="Ankyrin_rpt-contain_sf"/>
</dbReference>
<protein>
    <recommendedName>
        <fullName evidence="6">SKP1 component POZ domain-containing protein</fullName>
    </recommendedName>
</protein>
<organism evidence="7 8">
    <name type="scientific">Plasmodiophora brassicae</name>
    <name type="common">Clubroot disease agent</name>
    <dbReference type="NCBI Taxonomy" id="37360"/>
    <lineage>
        <taxon>Eukaryota</taxon>
        <taxon>Sar</taxon>
        <taxon>Rhizaria</taxon>
        <taxon>Endomyxa</taxon>
        <taxon>Phytomyxea</taxon>
        <taxon>Plasmodiophorida</taxon>
        <taxon>Plasmodiophoridae</taxon>
        <taxon>Plasmodiophora</taxon>
    </lineage>
</organism>
<dbReference type="Proteomes" id="UP000039324">
    <property type="component" value="Unassembled WGS sequence"/>
</dbReference>
<dbReference type="OrthoDB" id="194358at2759"/>